<reference evidence="3" key="1">
    <citation type="submission" date="2016-10" db="EMBL/GenBank/DDBJ databases">
        <authorList>
            <person name="Varghese N."/>
            <person name="Submissions S."/>
        </authorList>
    </citation>
    <scope>NUCLEOTIDE SEQUENCE [LARGE SCALE GENOMIC DNA]</scope>
    <source>
        <strain evidence="3">DSM 20524</strain>
    </source>
</reference>
<protein>
    <submittedName>
        <fullName evidence="2">Alpha/beta hydrolase fold</fullName>
    </submittedName>
</protein>
<keyword evidence="2" id="KW-0378">Hydrolase</keyword>
<sequence>MWTGDPLLTQPLEAIRNQIAVPSEQVNLFGHSLGGLLAIEWMLRFPDEVNRVVLVDPTEPILPDHRHHPTPRADAIMRQAKRRKAYVELISPVAGIALPLARSLATAAGYVAGKDSWRAYAGVPNTRSWLTDLALSRPKQHAVGELINAGSTSGIETTMLISNSNWDSAFVGQQLKLAKTLQADRVEVVPSHHMFPLTKPHLVQPFL</sequence>
<dbReference type="InterPro" id="IPR029058">
    <property type="entry name" value="AB_hydrolase_fold"/>
</dbReference>
<evidence type="ECO:0000313" key="3">
    <source>
        <dbReference type="Proteomes" id="UP000198929"/>
    </source>
</evidence>
<name>A0A1H9VDE6_9CORY</name>
<dbReference type="GO" id="GO:0016787">
    <property type="term" value="F:hydrolase activity"/>
    <property type="evidence" value="ECO:0007669"/>
    <property type="project" value="UniProtKB-KW"/>
</dbReference>
<feature type="domain" description="AB hydrolase-1" evidence="1">
    <location>
        <begin position="20"/>
        <end position="69"/>
    </location>
</feature>
<dbReference type="Pfam" id="PF00561">
    <property type="entry name" value="Abhydrolase_1"/>
    <property type="match status" value="1"/>
</dbReference>
<evidence type="ECO:0000259" key="1">
    <source>
        <dbReference type="Pfam" id="PF00561"/>
    </source>
</evidence>
<dbReference type="STRING" id="1121357.SAMN05661109_02199"/>
<keyword evidence="3" id="KW-1185">Reference proteome</keyword>
<dbReference type="SUPFAM" id="SSF53474">
    <property type="entry name" value="alpha/beta-Hydrolases"/>
    <property type="match status" value="1"/>
</dbReference>
<accession>A0A1H9VDE6</accession>
<dbReference type="Proteomes" id="UP000198929">
    <property type="component" value="Unassembled WGS sequence"/>
</dbReference>
<proteinExistence type="predicted"/>
<gene>
    <name evidence="2" type="ORF">SAMN05661109_02199</name>
</gene>
<dbReference type="EMBL" id="FOGQ01000011">
    <property type="protein sequence ID" value="SES19608.1"/>
    <property type="molecule type" value="Genomic_DNA"/>
</dbReference>
<organism evidence="2 3">
    <name type="scientific">Corynebacterium cystitidis DSM 20524</name>
    <dbReference type="NCBI Taxonomy" id="1121357"/>
    <lineage>
        <taxon>Bacteria</taxon>
        <taxon>Bacillati</taxon>
        <taxon>Actinomycetota</taxon>
        <taxon>Actinomycetes</taxon>
        <taxon>Mycobacteriales</taxon>
        <taxon>Corynebacteriaceae</taxon>
        <taxon>Corynebacterium</taxon>
    </lineage>
</organism>
<dbReference type="Gene3D" id="3.40.50.1820">
    <property type="entry name" value="alpha/beta hydrolase"/>
    <property type="match status" value="1"/>
</dbReference>
<dbReference type="AlphaFoldDB" id="A0A1H9VDE6"/>
<dbReference type="InterPro" id="IPR000073">
    <property type="entry name" value="AB_hydrolase_1"/>
</dbReference>
<evidence type="ECO:0000313" key="2">
    <source>
        <dbReference type="EMBL" id="SES19608.1"/>
    </source>
</evidence>